<reference evidence="2" key="1">
    <citation type="journal article" date="2019" name="Sci. Rep.">
        <title>Draft genome of Tanacetum cinerariifolium, the natural source of mosquito coil.</title>
        <authorList>
            <person name="Yamashiro T."/>
            <person name="Shiraishi A."/>
            <person name="Satake H."/>
            <person name="Nakayama K."/>
        </authorList>
    </citation>
    <scope>NUCLEOTIDE SEQUENCE</scope>
</reference>
<feature type="region of interest" description="Disordered" evidence="1">
    <location>
        <begin position="25"/>
        <end position="60"/>
    </location>
</feature>
<name>A0A699XR91_TANCI</name>
<dbReference type="EMBL" id="BKCJ011854709">
    <property type="protein sequence ID" value="GFD58584.1"/>
    <property type="molecule type" value="Genomic_DNA"/>
</dbReference>
<comment type="caution">
    <text evidence="2">The sequence shown here is derived from an EMBL/GenBank/DDBJ whole genome shotgun (WGS) entry which is preliminary data.</text>
</comment>
<evidence type="ECO:0000256" key="1">
    <source>
        <dbReference type="SAM" id="MobiDB-lite"/>
    </source>
</evidence>
<feature type="compositionally biased region" description="Basic and acidic residues" evidence="1">
    <location>
        <begin position="25"/>
        <end position="36"/>
    </location>
</feature>
<protein>
    <submittedName>
        <fullName evidence="2">Uncharacterized protein</fullName>
    </submittedName>
</protein>
<evidence type="ECO:0000313" key="2">
    <source>
        <dbReference type="EMBL" id="GFD58584.1"/>
    </source>
</evidence>
<sequence>RLPHHPGARRACSLSRAVPVGADDDRFQGIRRDGPRPCRRPPGTTRDDGGAAAARGGGTGSGRLMKWIVALV</sequence>
<dbReference type="AlphaFoldDB" id="A0A699XR91"/>
<accession>A0A699XR91</accession>
<organism evidence="2">
    <name type="scientific">Tanacetum cinerariifolium</name>
    <name type="common">Dalmatian daisy</name>
    <name type="synonym">Chrysanthemum cinerariifolium</name>
    <dbReference type="NCBI Taxonomy" id="118510"/>
    <lineage>
        <taxon>Eukaryota</taxon>
        <taxon>Viridiplantae</taxon>
        <taxon>Streptophyta</taxon>
        <taxon>Embryophyta</taxon>
        <taxon>Tracheophyta</taxon>
        <taxon>Spermatophyta</taxon>
        <taxon>Magnoliopsida</taxon>
        <taxon>eudicotyledons</taxon>
        <taxon>Gunneridae</taxon>
        <taxon>Pentapetalae</taxon>
        <taxon>asterids</taxon>
        <taxon>campanulids</taxon>
        <taxon>Asterales</taxon>
        <taxon>Asteraceae</taxon>
        <taxon>Asteroideae</taxon>
        <taxon>Anthemideae</taxon>
        <taxon>Anthemidinae</taxon>
        <taxon>Tanacetum</taxon>
    </lineage>
</organism>
<feature type="non-terminal residue" evidence="2">
    <location>
        <position position="72"/>
    </location>
</feature>
<gene>
    <name evidence="2" type="ORF">Tci_930553</name>
</gene>
<feature type="non-terminal residue" evidence="2">
    <location>
        <position position="1"/>
    </location>
</feature>
<proteinExistence type="predicted"/>